<dbReference type="PROSITE" id="PS50158">
    <property type="entry name" value="ZF_CCHC"/>
    <property type="match status" value="1"/>
</dbReference>
<evidence type="ECO:0000256" key="2">
    <source>
        <dbReference type="ARBA" id="ARBA00008840"/>
    </source>
</evidence>
<dbReference type="GO" id="GO:0008270">
    <property type="term" value="F:zinc ion binding"/>
    <property type="evidence" value="ECO:0007669"/>
    <property type="project" value="UniProtKB-KW"/>
</dbReference>
<dbReference type="InterPro" id="IPR001878">
    <property type="entry name" value="Znf_CCHC"/>
</dbReference>
<dbReference type="EMBL" id="UXUI01007310">
    <property type="protein sequence ID" value="VDD86911.1"/>
    <property type="molecule type" value="Genomic_DNA"/>
</dbReference>
<evidence type="ECO:0000256" key="3">
    <source>
        <dbReference type="ARBA" id="ARBA00022490"/>
    </source>
</evidence>
<dbReference type="Gene3D" id="4.10.60.10">
    <property type="entry name" value="Zinc finger, CCHC-type"/>
    <property type="match status" value="1"/>
</dbReference>
<keyword evidence="8" id="KW-1185">Reference proteome</keyword>
<feature type="domain" description="CSD" evidence="6">
    <location>
        <begin position="9"/>
        <end position="88"/>
    </location>
</feature>
<evidence type="ECO:0000313" key="9">
    <source>
        <dbReference type="WBParaSite" id="EVEC_0000234601-mRNA-1"/>
    </source>
</evidence>
<gene>
    <name evidence="7" type="ORF">EVEC_LOCUS2054</name>
</gene>
<dbReference type="CDD" id="cd04458">
    <property type="entry name" value="CSP_CDS"/>
    <property type="match status" value="1"/>
</dbReference>
<dbReference type="InterPro" id="IPR051373">
    <property type="entry name" value="Lin-28_RNA-binding"/>
</dbReference>
<dbReference type="OrthoDB" id="422005at2759"/>
<dbReference type="SUPFAM" id="SSF50249">
    <property type="entry name" value="Nucleic acid-binding proteins"/>
    <property type="match status" value="1"/>
</dbReference>
<sequence>MEVKEEIKDQLGYCKWFNVVKGYGFITPDSGKEDIFVHQASSSYKFLLTLQFQSMICMDGFRSLENGERVKFDIKKRNHGYEAINVRSEDEEVPLRGSTIHPRSKNKTKMIRCFKCGLYGSHVAANCRNLEGNSEIKFCYRCHLAGHLMNNCPQKSQQS</sequence>
<feature type="domain" description="CCHC-type" evidence="5">
    <location>
        <begin position="139"/>
        <end position="154"/>
    </location>
</feature>
<dbReference type="InterPro" id="IPR036875">
    <property type="entry name" value="Znf_CCHC_sf"/>
</dbReference>
<comment type="subcellular location">
    <subcellularLocation>
        <location evidence="1">Cytoplasm</location>
    </subcellularLocation>
</comment>
<evidence type="ECO:0000313" key="7">
    <source>
        <dbReference type="EMBL" id="VDD86911.1"/>
    </source>
</evidence>
<dbReference type="InterPro" id="IPR011129">
    <property type="entry name" value="CSD"/>
</dbReference>
<dbReference type="InterPro" id="IPR002059">
    <property type="entry name" value="CSP_DNA-bd"/>
</dbReference>
<dbReference type="SUPFAM" id="SSF57756">
    <property type="entry name" value="Retrovirus zinc finger-like domains"/>
    <property type="match status" value="1"/>
</dbReference>
<dbReference type="AlphaFoldDB" id="A0A0N4UXS2"/>
<dbReference type="SMART" id="SM00357">
    <property type="entry name" value="CSP"/>
    <property type="match status" value="1"/>
</dbReference>
<evidence type="ECO:0000259" key="6">
    <source>
        <dbReference type="PROSITE" id="PS51857"/>
    </source>
</evidence>
<evidence type="ECO:0000256" key="1">
    <source>
        <dbReference type="ARBA" id="ARBA00004496"/>
    </source>
</evidence>
<dbReference type="PANTHER" id="PTHR46109:SF1">
    <property type="entry name" value="PROTEIN LIN-28 HOMOLOG"/>
    <property type="match status" value="1"/>
</dbReference>
<dbReference type="GO" id="GO:0031054">
    <property type="term" value="P:pre-miRNA processing"/>
    <property type="evidence" value="ECO:0007669"/>
    <property type="project" value="TreeGrafter"/>
</dbReference>
<evidence type="ECO:0000256" key="4">
    <source>
        <dbReference type="PROSITE-ProRule" id="PRU00047"/>
    </source>
</evidence>
<dbReference type="STRING" id="51028.A0A0N4UXS2"/>
<dbReference type="PANTHER" id="PTHR46109">
    <property type="entry name" value="PROTEIN LIN-28"/>
    <property type="match status" value="1"/>
</dbReference>
<dbReference type="PRINTS" id="PR00050">
    <property type="entry name" value="COLDSHOCK"/>
</dbReference>
<evidence type="ECO:0000313" key="8">
    <source>
        <dbReference type="Proteomes" id="UP000274131"/>
    </source>
</evidence>
<evidence type="ECO:0000259" key="5">
    <source>
        <dbReference type="PROSITE" id="PS50158"/>
    </source>
</evidence>
<dbReference type="Proteomes" id="UP000274131">
    <property type="component" value="Unassembled WGS sequence"/>
</dbReference>
<dbReference type="Gene3D" id="2.40.50.140">
    <property type="entry name" value="Nucleic acid-binding proteins"/>
    <property type="match status" value="1"/>
</dbReference>
<keyword evidence="4" id="KW-0863">Zinc-finger</keyword>
<reference evidence="9" key="1">
    <citation type="submission" date="2017-02" db="UniProtKB">
        <authorList>
            <consortium name="WormBaseParasite"/>
        </authorList>
    </citation>
    <scope>IDENTIFICATION</scope>
</reference>
<dbReference type="GO" id="GO:0003729">
    <property type="term" value="F:mRNA binding"/>
    <property type="evidence" value="ECO:0007669"/>
    <property type="project" value="TreeGrafter"/>
</dbReference>
<comment type="similarity">
    <text evidence="2">Belongs to the lin-28 family.</text>
</comment>
<keyword evidence="4" id="KW-0862">Zinc</keyword>
<dbReference type="GO" id="GO:0005634">
    <property type="term" value="C:nucleus"/>
    <property type="evidence" value="ECO:0007669"/>
    <property type="project" value="TreeGrafter"/>
</dbReference>
<proteinExistence type="inferred from homology"/>
<dbReference type="Pfam" id="PF00313">
    <property type="entry name" value="CSD"/>
    <property type="match status" value="1"/>
</dbReference>
<dbReference type="WBParaSite" id="EVEC_0000234601-mRNA-1">
    <property type="protein sequence ID" value="EVEC_0000234601-mRNA-1"/>
    <property type="gene ID" value="EVEC_0000234601"/>
</dbReference>
<dbReference type="SMART" id="SM00343">
    <property type="entry name" value="ZnF_C2HC"/>
    <property type="match status" value="2"/>
</dbReference>
<keyword evidence="3" id="KW-0963">Cytoplasm</keyword>
<dbReference type="PROSITE" id="PS51857">
    <property type="entry name" value="CSD_2"/>
    <property type="match status" value="1"/>
</dbReference>
<protein>
    <submittedName>
        <fullName evidence="9">CCHC-type domain-containing protein</fullName>
    </submittedName>
</protein>
<reference evidence="7 8" key="2">
    <citation type="submission" date="2018-10" db="EMBL/GenBank/DDBJ databases">
        <authorList>
            <consortium name="Pathogen Informatics"/>
        </authorList>
    </citation>
    <scope>NUCLEOTIDE SEQUENCE [LARGE SCALE GENOMIC DNA]</scope>
</reference>
<keyword evidence="4" id="KW-0479">Metal-binding</keyword>
<dbReference type="InterPro" id="IPR012340">
    <property type="entry name" value="NA-bd_OB-fold"/>
</dbReference>
<name>A0A0N4UXS2_ENTVE</name>
<dbReference type="GO" id="GO:0019899">
    <property type="term" value="F:enzyme binding"/>
    <property type="evidence" value="ECO:0007669"/>
    <property type="project" value="UniProtKB-ARBA"/>
</dbReference>
<dbReference type="GO" id="GO:0005737">
    <property type="term" value="C:cytoplasm"/>
    <property type="evidence" value="ECO:0007669"/>
    <property type="project" value="UniProtKB-SubCell"/>
</dbReference>
<accession>A0A0N4UXS2</accession>
<organism evidence="9">
    <name type="scientific">Enterobius vermicularis</name>
    <name type="common">Human pinworm</name>
    <dbReference type="NCBI Taxonomy" id="51028"/>
    <lineage>
        <taxon>Eukaryota</taxon>
        <taxon>Metazoa</taxon>
        <taxon>Ecdysozoa</taxon>
        <taxon>Nematoda</taxon>
        <taxon>Chromadorea</taxon>
        <taxon>Rhabditida</taxon>
        <taxon>Spirurina</taxon>
        <taxon>Oxyuridomorpha</taxon>
        <taxon>Oxyuroidea</taxon>
        <taxon>Oxyuridae</taxon>
        <taxon>Enterobius</taxon>
    </lineage>
</organism>